<gene>
    <name evidence="2" type="ORF">GCM10010913_16400</name>
</gene>
<feature type="transmembrane region" description="Helical" evidence="1">
    <location>
        <begin position="159"/>
        <end position="179"/>
    </location>
</feature>
<dbReference type="RefSeq" id="WP_120463852.1">
    <property type="nucleotide sequence ID" value="NZ_BMIW01000009.1"/>
</dbReference>
<reference evidence="3" key="1">
    <citation type="journal article" date="2019" name="Int. J. Syst. Evol. Microbiol.">
        <title>The Global Catalogue of Microorganisms (GCM) 10K type strain sequencing project: providing services to taxonomists for standard genome sequencing and annotation.</title>
        <authorList>
            <consortium name="The Broad Institute Genomics Platform"/>
            <consortium name="The Broad Institute Genome Sequencing Center for Infectious Disease"/>
            <person name="Wu L."/>
            <person name="Ma J."/>
        </authorList>
    </citation>
    <scope>NUCLEOTIDE SEQUENCE [LARGE SCALE GENOMIC DNA]</scope>
    <source>
        <strain evidence="3">CGMCC 1.15420</strain>
    </source>
</reference>
<dbReference type="Pfam" id="PF22564">
    <property type="entry name" value="HAAS"/>
    <property type="match status" value="1"/>
</dbReference>
<comment type="caution">
    <text evidence="2">The sequence shown here is derived from an EMBL/GenBank/DDBJ whole genome shotgun (WGS) entry which is preliminary data.</text>
</comment>
<keyword evidence="3" id="KW-1185">Reference proteome</keyword>
<sequence length="203" mass="22237">MNKNEFLSTLSANLSILPPEERDELMNDYETHFAFGLQNGKTETEIVQELGDPQELAREAIGERRFPQGPVYWFASNPNQEQPQQPAPAVPAASPRSIFATVMVCIGLFFVDIVAISFLATLCCFGLSFILVAASGILSPVLVLLDYMMHGAFFPAKGFASIAFLGVGILFAMLSSYVIKGLLVISRKFFDWNMSAIKGGNTK</sequence>
<keyword evidence="1" id="KW-0812">Transmembrane</keyword>
<evidence type="ECO:0000256" key="1">
    <source>
        <dbReference type="SAM" id="Phobius"/>
    </source>
</evidence>
<proteinExistence type="predicted"/>
<evidence type="ECO:0008006" key="4">
    <source>
        <dbReference type="Google" id="ProtNLM"/>
    </source>
</evidence>
<protein>
    <recommendedName>
        <fullName evidence="4">DUF1700 domain-containing protein</fullName>
    </recommendedName>
</protein>
<accession>A0ABQ1VSM7</accession>
<organism evidence="2 3">
    <name type="scientific">Paenibacillus aceti</name>
    <dbReference type="NCBI Taxonomy" id="1820010"/>
    <lineage>
        <taxon>Bacteria</taxon>
        <taxon>Bacillati</taxon>
        <taxon>Bacillota</taxon>
        <taxon>Bacilli</taxon>
        <taxon>Bacillales</taxon>
        <taxon>Paenibacillaceae</taxon>
        <taxon>Paenibacillus</taxon>
    </lineage>
</organism>
<dbReference type="EMBL" id="BMIW01000009">
    <property type="protein sequence ID" value="GGF95540.1"/>
    <property type="molecule type" value="Genomic_DNA"/>
</dbReference>
<feature type="transmembrane region" description="Helical" evidence="1">
    <location>
        <begin position="125"/>
        <end position="147"/>
    </location>
</feature>
<keyword evidence="1" id="KW-1133">Transmembrane helix</keyword>
<feature type="transmembrane region" description="Helical" evidence="1">
    <location>
        <begin position="98"/>
        <end position="119"/>
    </location>
</feature>
<evidence type="ECO:0000313" key="3">
    <source>
        <dbReference type="Proteomes" id="UP000608420"/>
    </source>
</evidence>
<name>A0ABQ1VSM7_9BACL</name>
<keyword evidence="1" id="KW-0472">Membrane</keyword>
<dbReference type="Proteomes" id="UP000608420">
    <property type="component" value="Unassembled WGS sequence"/>
</dbReference>
<evidence type="ECO:0000313" key="2">
    <source>
        <dbReference type="EMBL" id="GGF95540.1"/>
    </source>
</evidence>